<name>A0A7U2ES06_PHANO</name>
<keyword evidence="2" id="KW-0812">Transmembrane</keyword>
<accession>A0A7U2ES06</accession>
<dbReference type="Proteomes" id="UP000663193">
    <property type="component" value="Chromosome 1"/>
</dbReference>
<keyword evidence="2" id="KW-1133">Transmembrane helix</keyword>
<gene>
    <name evidence="3" type="ORF">JI435_400090</name>
</gene>
<evidence type="ECO:0000256" key="1">
    <source>
        <dbReference type="SAM" id="MobiDB-lite"/>
    </source>
</evidence>
<dbReference type="VEuPathDB" id="FungiDB:JI435_400090"/>
<evidence type="ECO:0000256" key="2">
    <source>
        <dbReference type="SAM" id="Phobius"/>
    </source>
</evidence>
<feature type="region of interest" description="Disordered" evidence="1">
    <location>
        <begin position="81"/>
        <end position="124"/>
    </location>
</feature>
<dbReference type="AlphaFoldDB" id="A0A7U2ES06"/>
<reference evidence="4" key="1">
    <citation type="journal article" date="2021" name="BMC Genomics">
        <title>Chromosome-level genome assembly and manually-curated proteome of model necrotroph Parastagonospora nodorum Sn15 reveals a genome-wide trove of candidate effector homologs, and redundancy of virulence-related functions within an accessory chromosome.</title>
        <authorList>
            <person name="Bertazzoni S."/>
            <person name="Jones D.A.B."/>
            <person name="Phan H.T."/>
            <person name="Tan K.-C."/>
            <person name="Hane J.K."/>
        </authorList>
    </citation>
    <scope>NUCLEOTIDE SEQUENCE [LARGE SCALE GENOMIC DNA]</scope>
    <source>
        <strain evidence="4">SN15 / ATCC MYA-4574 / FGSC 10173)</strain>
    </source>
</reference>
<keyword evidence="4" id="KW-1185">Reference proteome</keyword>
<evidence type="ECO:0000313" key="3">
    <source>
        <dbReference type="EMBL" id="QRC90065.1"/>
    </source>
</evidence>
<protein>
    <submittedName>
        <fullName evidence="3">Uncharacterized protein</fullName>
    </submittedName>
</protein>
<sequence>MAVHLLHGRSGLLITFWYIVMASVATTGMFKSSHTRKSHKHGIIEKEQGKNGQTFVGVFASGGYGGWIGWVRIAGESMKGIEGGKVRRSTNRSSRVQEEDGSTESRRMDREQESRSLREGIAGIDRQCEIRT</sequence>
<keyword evidence="2" id="KW-0472">Membrane</keyword>
<feature type="transmembrane region" description="Helical" evidence="2">
    <location>
        <begin position="12"/>
        <end position="30"/>
    </location>
</feature>
<organism evidence="3 4">
    <name type="scientific">Phaeosphaeria nodorum (strain SN15 / ATCC MYA-4574 / FGSC 10173)</name>
    <name type="common">Glume blotch fungus</name>
    <name type="synonym">Parastagonospora nodorum</name>
    <dbReference type="NCBI Taxonomy" id="321614"/>
    <lineage>
        <taxon>Eukaryota</taxon>
        <taxon>Fungi</taxon>
        <taxon>Dikarya</taxon>
        <taxon>Ascomycota</taxon>
        <taxon>Pezizomycotina</taxon>
        <taxon>Dothideomycetes</taxon>
        <taxon>Pleosporomycetidae</taxon>
        <taxon>Pleosporales</taxon>
        <taxon>Pleosporineae</taxon>
        <taxon>Phaeosphaeriaceae</taxon>
        <taxon>Parastagonospora</taxon>
    </lineage>
</organism>
<feature type="compositionally biased region" description="Basic and acidic residues" evidence="1">
    <location>
        <begin position="95"/>
        <end position="118"/>
    </location>
</feature>
<dbReference type="EMBL" id="CP069023">
    <property type="protein sequence ID" value="QRC90065.1"/>
    <property type="molecule type" value="Genomic_DNA"/>
</dbReference>
<proteinExistence type="predicted"/>
<evidence type="ECO:0000313" key="4">
    <source>
        <dbReference type="Proteomes" id="UP000663193"/>
    </source>
</evidence>